<gene>
    <name evidence="2" type="ORF">COS25_01790</name>
</gene>
<dbReference type="GO" id="GO:0004519">
    <property type="term" value="F:endonuclease activity"/>
    <property type="evidence" value="ECO:0007669"/>
    <property type="project" value="InterPro"/>
</dbReference>
<dbReference type="EMBL" id="PETZ01000034">
    <property type="protein sequence ID" value="PIV45069.1"/>
    <property type="molecule type" value="Genomic_DNA"/>
</dbReference>
<dbReference type="InterPro" id="IPR004860">
    <property type="entry name" value="LAGLIDADG_dom"/>
</dbReference>
<organism evidence="2 3">
    <name type="scientific">Candidatus Nealsonbacteria bacterium CG02_land_8_20_14_3_00_37_10</name>
    <dbReference type="NCBI Taxonomy" id="1974699"/>
    <lineage>
        <taxon>Bacteria</taxon>
        <taxon>Candidatus Nealsoniibacteriota</taxon>
    </lineage>
</organism>
<dbReference type="Proteomes" id="UP000230864">
    <property type="component" value="Unassembled WGS sequence"/>
</dbReference>
<reference evidence="3" key="1">
    <citation type="submission" date="2017-09" db="EMBL/GenBank/DDBJ databases">
        <title>Depth-based differentiation of microbial function through sediment-hosted aquifers and enrichment of novel symbionts in the deep terrestrial subsurface.</title>
        <authorList>
            <person name="Probst A.J."/>
            <person name="Ladd B."/>
            <person name="Jarett J.K."/>
            <person name="Geller-Mcgrath D.E."/>
            <person name="Sieber C.M.K."/>
            <person name="Emerson J.B."/>
            <person name="Anantharaman K."/>
            <person name="Thomas B.C."/>
            <person name="Malmstrom R."/>
            <person name="Stieglmeier M."/>
            <person name="Klingl A."/>
            <person name="Woyke T."/>
            <person name="Ryan C.M."/>
            <person name="Banfield J.F."/>
        </authorList>
    </citation>
    <scope>NUCLEOTIDE SEQUENCE [LARGE SCALE GENOMIC DNA]</scope>
</reference>
<dbReference type="InterPro" id="IPR027434">
    <property type="entry name" value="Homing_endonucl"/>
</dbReference>
<dbReference type="InterPro" id="IPR004042">
    <property type="entry name" value="Intein_endonuc_central"/>
</dbReference>
<dbReference type="AlphaFoldDB" id="A0A2M7D9E2"/>
<evidence type="ECO:0000259" key="1">
    <source>
        <dbReference type="PROSITE" id="PS50819"/>
    </source>
</evidence>
<evidence type="ECO:0000313" key="3">
    <source>
        <dbReference type="Proteomes" id="UP000230864"/>
    </source>
</evidence>
<protein>
    <recommendedName>
        <fullName evidence="1">DOD-type homing endonuclease domain-containing protein</fullName>
    </recommendedName>
</protein>
<dbReference type="Pfam" id="PF14528">
    <property type="entry name" value="LAGLIDADG_3"/>
    <property type="match status" value="1"/>
</dbReference>
<dbReference type="PROSITE" id="PS50819">
    <property type="entry name" value="INTEIN_ENDONUCLEASE"/>
    <property type="match status" value="1"/>
</dbReference>
<feature type="domain" description="DOD-type homing endonuclease" evidence="1">
    <location>
        <begin position="22"/>
        <end position="170"/>
    </location>
</feature>
<dbReference type="Gene3D" id="3.10.28.10">
    <property type="entry name" value="Homing endonucleases"/>
    <property type="match status" value="1"/>
</dbReference>
<sequence>MPIFKIKNEKFFKKWTSGMAYILGFFCADGSMIKNKRGACFIEFQITDKDLLLKIKKLLAPKHKISIRERNTKWQTVYRLQIGSRMIFNDLLKLGLCPKKSKRIKLPNVPRKYFSHFVRGYFDGDGNVTICTYKRKARNDKLTTVLQSGFTSGSKEFLADLKDKLLKEKVVKGGTLYYSSNGWRLYFSINDSKKLYRYIYKDSVKNKLFLNRKKIIFEKFIIR</sequence>
<name>A0A2M7D9E2_9BACT</name>
<evidence type="ECO:0000313" key="2">
    <source>
        <dbReference type="EMBL" id="PIV45069.1"/>
    </source>
</evidence>
<proteinExistence type="predicted"/>
<accession>A0A2M7D9E2</accession>
<comment type="caution">
    <text evidence="2">The sequence shown here is derived from an EMBL/GenBank/DDBJ whole genome shotgun (WGS) entry which is preliminary data.</text>
</comment>
<dbReference type="SUPFAM" id="SSF55608">
    <property type="entry name" value="Homing endonucleases"/>
    <property type="match status" value="2"/>
</dbReference>